<organism evidence="3 4">
    <name type="scientific">Leptospira ilyithenensis</name>
    <dbReference type="NCBI Taxonomy" id="2484901"/>
    <lineage>
        <taxon>Bacteria</taxon>
        <taxon>Pseudomonadati</taxon>
        <taxon>Spirochaetota</taxon>
        <taxon>Spirochaetia</taxon>
        <taxon>Leptospirales</taxon>
        <taxon>Leptospiraceae</taxon>
        <taxon>Leptospira</taxon>
    </lineage>
</organism>
<dbReference type="PIRSF" id="PIRSF003230">
    <property type="entry name" value="YbgC"/>
    <property type="match status" value="1"/>
</dbReference>
<evidence type="ECO:0000313" key="3">
    <source>
        <dbReference type="EMBL" id="TGN10343.1"/>
    </source>
</evidence>
<dbReference type="OrthoDB" id="9800856at2"/>
<name>A0A4R9LT67_9LEPT</name>
<dbReference type="InterPro" id="IPR006684">
    <property type="entry name" value="YbgC/YbaW"/>
</dbReference>
<dbReference type="Proteomes" id="UP000298264">
    <property type="component" value="Unassembled WGS sequence"/>
</dbReference>
<accession>A0A4R9LT67</accession>
<dbReference type="CDD" id="cd00586">
    <property type="entry name" value="4HBT"/>
    <property type="match status" value="1"/>
</dbReference>
<keyword evidence="1" id="KW-0378">Hydrolase</keyword>
<feature type="domain" description="Thioesterase" evidence="2">
    <location>
        <begin position="26"/>
        <end position="106"/>
    </location>
</feature>
<evidence type="ECO:0000256" key="1">
    <source>
        <dbReference type="ARBA" id="ARBA00022801"/>
    </source>
</evidence>
<dbReference type="InterPro" id="IPR029069">
    <property type="entry name" value="HotDog_dom_sf"/>
</dbReference>
<reference evidence="3" key="1">
    <citation type="journal article" date="2019" name="PLoS Negl. Trop. Dis.">
        <title>Revisiting the worldwide diversity of Leptospira species in the environment.</title>
        <authorList>
            <person name="Vincent A.T."/>
            <person name="Schiettekatte O."/>
            <person name="Bourhy P."/>
            <person name="Veyrier F.J."/>
            <person name="Picardeau M."/>
        </authorList>
    </citation>
    <scope>NUCLEOTIDE SEQUENCE [LARGE SCALE GENOMIC DNA]</scope>
    <source>
        <strain evidence="3">201400974</strain>
    </source>
</reference>
<evidence type="ECO:0000259" key="2">
    <source>
        <dbReference type="Pfam" id="PF03061"/>
    </source>
</evidence>
<proteinExistence type="predicted"/>
<dbReference type="GO" id="GO:0016790">
    <property type="term" value="F:thiolester hydrolase activity"/>
    <property type="evidence" value="ECO:0007669"/>
    <property type="project" value="UniProtKB-ARBA"/>
</dbReference>
<evidence type="ECO:0000313" key="4">
    <source>
        <dbReference type="Proteomes" id="UP000298264"/>
    </source>
</evidence>
<protein>
    <submittedName>
        <fullName evidence="3">Acyl-CoA thioesterase</fullName>
    </submittedName>
</protein>
<keyword evidence="4" id="KW-1185">Reference proteome</keyword>
<gene>
    <name evidence="3" type="ORF">EHS11_08550</name>
</gene>
<dbReference type="EMBL" id="RQHV01000043">
    <property type="protein sequence ID" value="TGN10343.1"/>
    <property type="molecule type" value="Genomic_DNA"/>
</dbReference>
<dbReference type="RefSeq" id="WP_135763980.1">
    <property type="nucleotide sequence ID" value="NZ_RQHV01000043.1"/>
</dbReference>
<comment type="caution">
    <text evidence="3">The sequence shown here is derived from an EMBL/GenBank/DDBJ whole genome shotgun (WGS) entry which is preliminary data.</text>
</comment>
<dbReference type="Gene3D" id="3.10.129.10">
    <property type="entry name" value="Hotdog Thioesterase"/>
    <property type="match status" value="1"/>
</dbReference>
<sequence length="145" mass="17156">MKDKIDKTKFKFKYSLRVRYSEVDSQGIVFNANYLNYIDVLITEYFRSKGISYHHFVEKYSNDFHVIRSLLDYKSSAKFDDELDLYIGGEYKGPKIFWSIGIYKEDRLICSGELTYISMNTVNRKIMNVKLEIAEILKLSEKQAE</sequence>
<dbReference type="AlphaFoldDB" id="A0A4R9LT67"/>
<dbReference type="Pfam" id="PF03061">
    <property type="entry name" value="4HBT"/>
    <property type="match status" value="1"/>
</dbReference>
<dbReference type="InterPro" id="IPR006683">
    <property type="entry name" value="Thioestr_dom"/>
</dbReference>
<dbReference type="SUPFAM" id="SSF54637">
    <property type="entry name" value="Thioesterase/thiol ester dehydrase-isomerase"/>
    <property type="match status" value="1"/>
</dbReference>